<gene>
    <name evidence="1" type="ORF">OED52_05940</name>
</gene>
<protein>
    <submittedName>
        <fullName evidence="1">Uncharacterized protein</fullName>
    </submittedName>
</protein>
<dbReference type="EMBL" id="CP107551">
    <property type="protein sequence ID" value="UYP20083.1"/>
    <property type="molecule type" value="Genomic_DNA"/>
</dbReference>
<evidence type="ECO:0000313" key="2">
    <source>
        <dbReference type="Proteomes" id="UP001156484"/>
    </source>
</evidence>
<name>A0ACD4DK54_9NOCA</name>
<dbReference type="Proteomes" id="UP001156484">
    <property type="component" value="Chromosome"/>
</dbReference>
<evidence type="ECO:0000313" key="1">
    <source>
        <dbReference type="EMBL" id="UYP20083.1"/>
    </source>
</evidence>
<accession>A0ACD4DK54</accession>
<organism evidence="1 2">
    <name type="scientific">Rhodococcus sacchari</name>
    <dbReference type="NCBI Taxonomy" id="2962047"/>
    <lineage>
        <taxon>Bacteria</taxon>
        <taxon>Bacillati</taxon>
        <taxon>Actinomycetota</taxon>
        <taxon>Actinomycetes</taxon>
        <taxon>Mycobacteriales</taxon>
        <taxon>Nocardiaceae</taxon>
        <taxon>Rhodococcus</taxon>
    </lineage>
</organism>
<keyword evidence="2" id="KW-1185">Reference proteome</keyword>
<reference evidence="1" key="1">
    <citation type="submission" date="2022-10" db="EMBL/GenBank/DDBJ databases">
        <title>Rhodococcus ferula Z13 complete genome.</title>
        <authorList>
            <person name="Long X."/>
            <person name="Zang M."/>
        </authorList>
    </citation>
    <scope>NUCLEOTIDE SEQUENCE</scope>
    <source>
        <strain evidence="1">Z13</strain>
    </source>
</reference>
<proteinExistence type="predicted"/>
<sequence length="603" mass="64690">MAVTTGLLDRLPPALCRPVSPQRVLTVALLLVAVQTVARAAVAVSGDFYWDDLILVGRAGSYPLLSEEFLRYDHDGHLMPAAFLVAGVLTALAPLQWWPAAVTLVAGQVLASLAVLRVLWLLLGPRRALWGPLLFYLFTPLTLPAFAWWAAGLNALPLQAALAWVAGDALRYSRTGRRRHLVSAVLVSAVALMFFEKAVVVPFTAFATVALSAHVDGVARPVRYAWRHARPLWVGTGALLAVWAAGYTSTVSSRFGVPPWSMVDGLTNHGLSYGLLPSLLGGPWRWERWNPSPPWADPPAVLVVAAWVAVLVAAGWSLRRRRRTGAVWLAAIAYVLASLAAMICTRFGPETTYELAQTLRYFADSSVVVAIAAALILRAPAREAPTRIPSRYTRAVTVVCAAVFTAGSLWSTFTFARSWVDNPTGDYLARAQAALTARPDLALFDQPVSVWILLPVTHPHNLIGSVFSALPGRSDIGEHTTELWVLDDRGDRVPADLFSLRTLRPGTEPGCGHRIGEGAVTALPLDSPAGDWEWTVQLNHLAARDGTLDVGFPGHETVTVPVTEGLGTVYVRLSGDGPALQVTASGTTVCVDGGALGVVVPRN</sequence>